<feature type="transmembrane region" description="Helical" evidence="8">
    <location>
        <begin position="325"/>
        <end position="348"/>
    </location>
</feature>
<proteinExistence type="predicted"/>
<keyword evidence="2" id="KW-0813">Transport</keyword>
<evidence type="ECO:0000256" key="3">
    <source>
        <dbReference type="ARBA" id="ARBA00022449"/>
    </source>
</evidence>
<comment type="caution">
    <text evidence="10">The sequence shown here is derived from an EMBL/GenBank/DDBJ whole genome shotgun (WGS) entry which is preliminary data.</text>
</comment>
<accession>A0A918Q6F7</accession>
<evidence type="ECO:0000256" key="6">
    <source>
        <dbReference type="ARBA" id="ARBA00023065"/>
    </source>
</evidence>
<comment type="subcellular location">
    <subcellularLocation>
        <location evidence="1">Cell membrane</location>
        <topology evidence="1">Multi-pass membrane protein</topology>
    </subcellularLocation>
</comment>
<reference evidence="10" key="2">
    <citation type="submission" date="2020-09" db="EMBL/GenBank/DDBJ databases">
        <authorList>
            <person name="Sun Q."/>
            <person name="Ohkuma M."/>
        </authorList>
    </citation>
    <scope>NUCLEOTIDE SEQUENCE</scope>
    <source>
        <strain evidence="10">JCM 4988</strain>
    </source>
</reference>
<evidence type="ECO:0000256" key="1">
    <source>
        <dbReference type="ARBA" id="ARBA00004651"/>
    </source>
</evidence>
<organism evidence="10 11">
    <name type="scientific">Streptomyces inusitatus</name>
    <dbReference type="NCBI Taxonomy" id="68221"/>
    <lineage>
        <taxon>Bacteria</taxon>
        <taxon>Bacillati</taxon>
        <taxon>Actinomycetota</taxon>
        <taxon>Actinomycetes</taxon>
        <taxon>Kitasatosporales</taxon>
        <taxon>Streptomycetaceae</taxon>
        <taxon>Streptomyces</taxon>
    </lineage>
</organism>
<keyword evidence="6" id="KW-0406">Ion transport</keyword>
<evidence type="ECO:0000256" key="7">
    <source>
        <dbReference type="ARBA" id="ARBA00023136"/>
    </source>
</evidence>
<evidence type="ECO:0000313" key="11">
    <source>
        <dbReference type="Proteomes" id="UP000630936"/>
    </source>
</evidence>
<evidence type="ECO:0000256" key="2">
    <source>
        <dbReference type="ARBA" id="ARBA00022448"/>
    </source>
</evidence>
<gene>
    <name evidence="10" type="ORF">GCM10010387_29770</name>
</gene>
<evidence type="ECO:0000259" key="9">
    <source>
        <dbReference type="Pfam" id="PF00999"/>
    </source>
</evidence>
<dbReference type="PANTHER" id="PTHR32507">
    <property type="entry name" value="NA(+)/H(+) ANTIPORTER 1"/>
    <property type="match status" value="1"/>
</dbReference>
<name>A0A918Q6F7_9ACTN</name>
<feature type="transmembrane region" description="Helical" evidence="8">
    <location>
        <begin position="388"/>
        <end position="408"/>
    </location>
</feature>
<feature type="transmembrane region" description="Helical" evidence="8">
    <location>
        <begin position="226"/>
        <end position="251"/>
    </location>
</feature>
<keyword evidence="4 8" id="KW-0812">Transmembrane</keyword>
<dbReference type="GO" id="GO:1902600">
    <property type="term" value="P:proton transmembrane transport"/>
    <property type="evidence" value="ECO:0007669"/>
    <property type="project" value="InterPro"/>
</dbReference>
<dbReference type="RefSeq" id="WP_190123537.1">
    <property type="nucleotide sequence ID" value="NZ_BMWG01000007.1"/>
</dbReference>
<protein>
    <submittedName>
        <fullName evidence="10">Sodium:proton antiporter</fullName>
    </submittedName>
</protein>
<dbReference type="GO" id="GO:0015297">
    <property type="term" value="F:antiporter activity"/>
    <property type="evidence" value="ECO:0007669"/>
    <property type="project" value="UniProtKB-KW"/>
</dbReference>
<dbReference type="PANTHER" id="PTHR32507:SF8">
    <property type="entry name" value="CNH1P"/>
    <property type="match status" value="1"/>
</dbReference>
<feature type="transmembrane region" description="Helical" evidence="8">
    <location>
        <begin position="186"/>
        <end position="205"/>
    </location>
</feature>
<evidence type="ECO:0000313" key="10">
    <source>
        <dbReference type="EMBL" id="GGZ33634.1"/>
    </source>
</evidence>
<keyword evidence="5 8" id="KW-1133">Transmembrane helix</keyword>
<reference evidence="10" key="1">
    <citation type="journal article" date="2014" name="Int. J. Syst. Evol. Microbiol.">
        <title>Complete genome sequence of Corynebacterium casei LMG S-19264T (=DSM 44701T), isolated from a smear-ripened cheese.</title>
        <authorList>
            <consortium name="US DOE Joint Genome Institute (JGI-PGF)"/>
            <person name="Walter F."/>
            <person name="Albersmeier A."/>
            <person name="Kalinowski J."/>
            <person name="Ruckert C."/>
        </authorList>
    </citation>
    <scope>NUCLEOTIDE SEQUENCE</scope>
    <source>
        <strain evidence="10">JCM 4988</strain>
    </source>
</reference>
<dbReference type="EMBL" id="BMWG01000007">
    <property type="protein sequence ID" value="GGZ33634.1"/>
    <property type="molecule type" value="Genomic_DNA"/>
</dbReference>
<sequence>MNPWAVVVAAALLAGYAVVSRRLSTTVVSGPMVCVAGGLAMGPLGLDLVDRGQDAEVTRAVLESALALVLFAGASAVRRRDLRRERSLPVRLLAIGLPLTMALGWLLAWAVLPGLGLWELAVIGVVLAPTDAALGQQAVSDERVPAPVRHGLSVESGLNDGIALPFFLLALAAAGEGHAEHQGPAAVFLLALVASGAIGLAAGWLGAELLGRSAARDASTPAWRQILVLLVPAAAYALCVAVDGSGFIGAWTAGLAFGTVGRAKAAAGRPATATAAAGTDAAADASVGHEVELTDRLGELLTALSFLLFGAVVLGPVLRHADWRMLLYALLSLTVVRMLPVVLALAGAGLRPPTVAYIGWFGPRGLASVVFGLIAFEEALPGTETLSGVIAVTVALSVLLHGCSAAYLGSRYGRWYGGSGRL</sequence>
<feature type="transmembrane region" description="Helical" evidence="8">
    <location>
        <begin position="90"/>
        <end position="111"/>
    </location>
</feature>
<keyword evidence="7 8" id="KW-0472">Membrane</keyword>
<evidence type="ECO:0000256" key="5">
    <source>
        <dbReference type="ARBA" id="ARBA00022989"/>
    </source>
</evidence>
<keyword evidence="3" id="KW-0050">Antiport</keyword>
<dbReference type="GO" id="GO:0005886">
    <property type="term" value="C:plasma membrane"/>
    <property type="evidence" value="ECO:0007669"/>
    <property type="project" value="UniProtKB-SubCell"/>
</dbReference>
<dbReference type="AlphaFoldDB" id="A0A918Q6F7"/>
<keyword evidence="11" id="KW-1185">Reference proteome</keyword>
<dbReference type="Pfam" id="PF00999">
    <property type="entry name" value="Na_H_Exchanger"/>
    <property type="match status" value="1"/>
</dbReference>
<feature type="transmembrane region" description="Helical" evidence="8">
    <location>
        <begin position="300"/>
        <end position="318"/>
    </location>
</feature>
<evidence type="ECO:0000256" key="8">
    <source>
        <dbReference type="SAM" id="Phobius"/>
    </source>
</evidence>
<feature type="transmembrane region" description="Helical" evidence="8">
    <location>
        <begin position="354"/>
        <end position="376"/>
    </location>
</feature>
<feature type="transmembrane region" description="Helical" evidence="8">
    <location>
        <begin position="60"/>
        <end position="78"/>
    </location>
</feature>
<evidence type="ECO:0000256" key="4">
    <source>
        <dbReference type="ARBA" id="ARBA00022692"/>
    </source>
</evidence>
<dbReference type="Proteomes" id="UP000630936">
    <property type="component" value="Unassembled WGS sequence"/>
</dbReference>
<feature type="domain" description="Cation/H+ exchanger transmembrane" evidence="9">
    <location>
        <begin position="9"/>
        <end position="405"/>
    </location>
</feature>
<dbReference type="InterPro" id="IPR006153">
    <property type="entry name" value="Cation/H_exchanger_TM"/>
</dbReference>